<feature type="compositionally biased region" description="Pro residues" evidence="2">
    <location>
        <begin position="683"/>
        <end position="692"/>
    </location>
</feature>
<name>A0A514JLX8_9ACTN</name>
<dbReference type="InterPro" id="IPR019734">
    <property type="entry name" value="TPR_rpt"/>
</dbReference>
<reference evidence="3 4" key="1">
    <citation type="submission" date="2017-07" db="EMBL/GenBank/DDBJ databases">
        <title>The Complete Genome of Streptomyces asterosporus-ZSY.</title>
        <authorList>
            <person name="Zhang S."/>
        </authorList>
    </citation>
    <scope>NUCLEOTIDE SEQUENCE [LARGE SCALE GENOMIC DNA]</scope>
    <source>
        <strain evidence="3 4">DSM 41452</strain>
    </source>
</reference>
<dbReference type="PROSITE" id="PS50005">
    <property type="entry name" value="TPR"/>
    <property type="match status" value="1"/>
</dbReference>
<gene>
    <name evidence="3" type="ORF">CD934_06340</name>
</gene>
<proteinExistence type="predicted"/>
<evidence type="ECO:0000313" key="4">
    <source>
        <dbReference type="Proteomes" id="UP000316215"/>
    </source>
</evidence>
<dbReference type="SUPFAM" id="SSF48452">
    <property type="entry name" value="TPR-like"/>
    <property type="match status" value="2"/>
</dbReference>
<evidence type="ECO:0000256" key="2">
    <source>
        <dbReference type="SAM" id="MobiDB-lite"/>
    </source>
</evidence>
<accession>A0A514JLX8</accession>
<evidence type="ECO:0000313" key="3">
    <source>
        <dbReference type="EMBL" id="QDI68333.1"/>
    </source>
</evidence>
<dbReference type="KEGG" id="sast:CD934_06340"/>
<feature type="repeat" description="TPR" evidence="1">
    <location>
        <begin position="72"/>
        <end position="105"/>
    </location>
</feature>
<dbReference type="Gene3D" id="1.25.40.10">
    <property type="entry name" value="Tetratricopeptide repeat domain"/>
    <property type="match status" value="1"/>
</dbReference>
<keyword evidence="4" id="KW-1185">Reference proteome</keyword>
<organism evidence="3 4">
    <name type="scientific">Streptomyces calvus</name>
    <dbReference type="NCBI Taxonomy" id="67282"/>
    <lineage>
        <taxon>Bacteria</taxon>
        <taxon>Bacillati</taxon>
        <taxon>Actinomycetota</taxon>
        <taxon>Actinomycetes</taxon>
        <taxon>Kitasatosporales</taxon>
        <taxon>Streptomycetaceae</taxon>
        <taxon>Streptomyces</taxon>
    </lineage>
</organism>
<dbReference type="InterPro" id="IPR011990">
    <property type="entry name" value="TPR-like_helical_dom_sf"/>
</dbReference>
<keyword evidence="1" id="KW-0802">TPR repeat</keyword>
<evidence type="ECO:0008006" key="5">
    <source>
        <dbReference type="Google" id="ProtNLM"/>
    </source>
</evidence>
<protein>
    <recommendedName>
        <fullName evidence="5">Tetratricopeptide repeat protein</fullName>
    </recommendedName>
</protein>
<evidence type="ECO:0000256" key="1">
    <source>
        <dbReference type="PROSITE-ProRule" id="PRU00339"/>
    </source>
</evidence>
<dbReference type="EMBL" id="CP022310">
    <property type="protein sequence ID" value="QDI68333.1"/>
    <property type="molecule type" value="Genomic_DNA"/>
</dbReference>
<feature type="region of interest" description="Disordered" evidence="2">
    <location>
        <begin position="663"/>
        <end position="696"/>
    </location>
</feature>
<feature type="region of interest" description="Disordered" evidence="2">
    <location>
        <begin position="500"/>
        <end position="519"/>
    </location>
</feature>
<dbReference type="Proteomes" id="UP000316215">
    <property type="component" value="Chromosome"/>
</dbReference>
<sequence>MTPRTALENRPDVLWRRAAPLWERAEEGLPLTEGQTEALVEAFFRIGVHPATDPATALTLLSRAHRLDSANPKHPYHVGLLYLRHGRIEPAVRWLTAAASLSPVNHRIRAHLGLAYKELDRLLQGTQEYQGEHGRRAEAISGTIREGGHDFDPEAGHSALPLLRPGECRWSGVHDMAADGRLRGNTGARTRDALFTELAGVAGLAHRRRGGTAAFTVLAVQWLVYGYPVAAVRRLAERLPPDDGPARRLLHLVCELFETDRTALPARLAQCLAERSLPDVLIALIHRQRLLWRPLRFPDLGAHAAAREFTGGDPDRHVKALGAVWRALGSGPPEPLADVPDEPAPAAPRTVRPDEQLAEFEQAAAGLGALRRDAQSHAKGLVPGAVADEADFARISGDQDLLTGLLGRLEALRLSRLEDLQRFMATEPSGQTMPFEEFQRRLTECEAEFQEPLGGVRNILKKRVEAKLRKKRQEFATTVPAPSPQALALGDRLSALEAHGSHDVPESAAGPSQPAGPDERLAEFEQTAEDLTGLLEDALALAKALAKEPVTDESGYARVLGDHGLLGEWADRWEGVRLARLEELQRFRDCEPSGLVMPFEEYQKRLEDCQARFQQSPGSLRKNLDKRVRTRLAAKRQEFATAVPEPSAQARALGERLGTLEEQGLPAHRPSPDAHVPSVDPRPAQPPPPPPHATAAEQVAHALAIAEEALDANFAEAWRTLDAYPAALKHREAVALLRAYIGGHQAETDLRLGRTTAARRRWNTMLTDDPLHPSVLRNLAVAHTSTGDLGPAAQAWHRYLEALYLRDLLHGDIRRGAAERAEVHRVLAGSFGTAPLCKRLLPDGERDDEDEHRMTPLLAARSKVAVATAHLRLEELNHLVSHRSWSLLLGVDRSAGEPETAAALERRTAFVATAVRDLPARVRDPFEKLCRRLLEEAHRDASGTKGRTRRPDDDAEEQAHLLWARGRILWKVAIREAVAGRRADWALTEYSGEVIDNLRLIDDLPLDPTDELLARTVRQLGSPDDPSVFADRHNRLSELAASFALGRILEAAEATSGDAAPDFPDRFRRVCRSWERNAVPDRYTDHLDDPQPLYHPSAESAFRILQESGGPTNDREREVVAAAVTGLRRWVDRLPGATGPARMLARLLGSLGRHDEAAEVLAEAGEEAFGERGRQQLAVESVRLDITRGRFAAAVQRTRALLADDPDDEQLRGLLTEAYNRWIHSGADLPDPARIAEDFSRWTDPTTVRSRRILVLNAAMARHGGRPEGTGVAGLVQDLSAIHEADSGNVDALYQLVLARHARAWEIRKQIKGTAGARRKELRGLLDQVREDCARGADEVLPLVDGERRDNVLKILGQVRGEPS</sequence>
<dbReference type="RefSeq" id="WP_142231476.1">
    <property type="nucleotide sequence ID" value="NZ_CP022310.1"/>
</dbReference>